<evidence type="ECO:0000313" key="4">
    <source>
        <dbReference type="EMBL" id="OGJ01114.1"/>
    </source>
</evidence>
<comment type="caution">
    <text evidence="4">The sequence shown here is derived from an EMBL/GenBank/DDBJ whole genome shotgun (WGS) entry which is preliminary data.</text>
</comment>
<dbReference type="AlphaFoldDB" id="A0A1F6Y416"/>
<evidence type="ECO:0000256" key="1">
    <source>
        <dbReference type="SAM" id="Coils"/>
    </source>
</evidence>
<gene>
    <name evidence="4" type="ORF">A3I23_02395</name>
</gene>
<feature type="transmembrane region" description="Helical" evidence="3">
    <location>
        <begin position="317"/>
        <end position="341"/>
    </location>
</feature>
<evidence type="ECO:0000256" key="3">
    <source>
        <dbReference type="SAM" id="Phobius"/>
    </source>
</evidence>
<proteinExistence type="predicted"/>
<protein>
    <submittedName>
        <fullName evidence="4">Uncharacterized protein</fullName>
    </submittedName>
</protein>
<accession>A0A1F6Y416</accession>
<organism evidence="4 5">
    <name type="scientific">Candidatus Nomurabacteria bacterium RIFCSPLOWO2_02_FULL_40_67</name>
    <dbReference type="NCBI Taxonomy" id="1801787"/>
    <lineage>
        <taxon>Bacteria</taxon>
        <taxon>Candidatus Nomuraibacteriota</taxon>
    </lineage>
</organism>
<feature type="transmembrane region" description="Helical" evidence="3">
    <location>
        <begin position="417"/>
        <end position="436"/>
    </location>
</feature>
<feature type="transmembrane region" description="Helical" evidence="3">
    <location>
        <begin position="348"/>
        <end position="367"/>
    </location>
</feature>
<feature type="transmembrane region" description="Helical" evidence="3">
    <location>
        <begin position="387"/>
        <end position="405"/>
    </location>
</feature>
<keyword evidence="3" id="KW-0472">Membrane</keyword>
<keyword evidence="1" id="KW-0175">Coiled coil</keyword>
<feature type="coiled-coil region" evidence="1">
    <location>
        <begin position="695"/>
        <end position="732"/>
    </location>
</feature>
<dbReference type="EMBL" id="MFVL01000023">
    <property type="protein sequence ID" value="OGJ01114.1"/>
    <property type="molecule type" value="Genomic_DNA"/>
</dbReference>
<feature type="compositionally biased region" description="Basic and acidic residues" evidence="2">
    <location>
        <begin position="587"/>
        <end position="596"/>
    </location>
</feature>
<dbReference type="Proteomes" id="UP000177693">
    <property type="component" value="Unassembled WGS sequence"/>
</dbReference>
<keyword evidence="3" id="KW-1133">Transmembrane helix</keyword>
<keyword evidence="3" id="KW-0812">Transmembrane</keyword>
<feature type="region of interest" description="Disordered" evidence="2">
    <location>
        <begin position="572"/>
        <end position="596"/>
    </location>
</feature>
<name>A0A1F6Y416_9BACT</name>
<feature type="transmembrane region" description="Helical" evidence="3">
    <location>
        <begin position="192"/>
        <end position="209"/>
    </location>
</feature>
<reference evidence="4 5" key="1">
    <citation type="journal article" date="2016" name="Nat. Commun.">
        <title>Thousands of microbial genomes shed light on interconnected biogeochemical processes in an aquifer system.</title>
        <authorList>
            <person name="Anantharaman K."/>
            <person name="Brown C.T."/>
            <person name="Hug L.A."/>
            <person name="Sharon I."/>
            <person name="Castelle C.J."/>
            <person name="Probst A.J."/>
            <person name="Thomas B.C."/>
            <person name="Singh A."/>
            <person name="Wilkins M.J."/>
            <person name="Karaoz U."/>
            <person name="Brodie E.L."/>
            <person name="Williams K.H."/>
            <person name="Hubbard S.S."/>
            <person name="Banfield J.F."/>
        </authorList>
    </citation>
    <scope>NUCLEOTIDE SEQUENCE [LARGE SCALE GENOMIC DNA]</scope>
</reference>
<evidence type="ECO:0000256" key="2">
    <source>
        <dbReference type="SAM" id="MobiDB-lite"/>
    </source>
</evidence>
<feature type="transmembrane region" description="Helical" evidence="3">
    <location>
        <begin position="216"/>
        <end position="238"/>
    </location>
</feature>
<sequence length="861" mass="92289">MSQNNLTRNTTKSPTIRKLLLTGLILLILVGLFGPGGKQVEAQPAPTPTPVVATGTCQRTSGITYIAPFPSTPENCRGIGIFTPYSPSNPAPATPATLAAGATGTTPKTEADTFRGEINNGCGATFDLSQLVKGCFLWIVYYTYFQLPNLLLILSANFFNAMVSVGINKLAVLTDSGFVSSAWAVVRDLSNIFFILILLYVAIQTILGIGHETKKAVVWVIIMALLINFSMFFTKVVIDSSNILALVFYNKLKVNPGRQKVYDQSAGSTEKDISGEIVEAFNPTKLVDFPTLKKLKTITVLGEKTESKENLPFGLTLGLMIISGSIMFFAAFAFFVAGAAFLGRLLELWALIIFAPFAFMSFALPALQGVEYLGWNAWHKRLIKMSFMAPVFMFFMYLIFMLLKEYSKMKLLTGEGFIPYILSLILPALISMFLLLKAIHFAKAAGGKIAEIASGIGKVVTGLAIGAATGGTMMVGAKVLQGTAGHLGKKVFDSTKMQDWETKGNWAQRRLASMGRTIAGGDDGKGGFAGSSFDIRKGAFGGAFGAVSKITGVNLGGGKYLSTEEGGYMADLKGRDEKRKKRAAGLKTKEGEKEKQELNAAEDAIQALSLESSHELEQLNKKIESARKNASDLNSRDTTDSNKVATREAAISAARAMADTDPAKQNTLASAMAMDVNDPAKVAAKKAANDKLATLKEFKDKIKKATGDVNRVSELEAEAERAEAAALAAITAGASNASELENAAAVAKAALASAKHGGGRSMDQLEDKIIPDLQHKVKEVGEKRIRAFANDIENSFAWPWNKAARRESAHAIRMGVKPKEEKTDVHTPGAEFGRDLAAAALAEAFIGGGRPPEHPPHPPHP</sequence>
<evidence type="ECO:0000313" key="5">
    <source>
        <dbReference type="Proteomes" id="UP000177693"/>
    </source>
</evidence>
<feature type="transmembrane region" description="Helical" evidence="3">
    <location>
        <begin position="136"/>
        <end position="158"/>
    </location>
</feature>